<dbReference type="InterPro" id="IPR000594">
    <property type="entry name" value="ThiF_NAD_FAD-bd"/>
</dbReference>
<proteinExistence type="predicted"/>
<accession>A0A918FAX4</accession>
<evidence type="ECO:0000256" key="1">
    <source>
        <dbReference type="SAM" id="MobiDB-lite"/>
    </source>
</evidence>
<organism evidence="3 4">
    <name type="scientific">Deinococcus ruber</name>
    <dbReference type="NCBI Taxonomy" id="1848197"/>
    <lineage>
        <taxon>Bacteria</taxon>
        <taxon>Thermotogati</taxon>
        <taxon>Deinococcota</taxon>
        <taxon>Deinococci</taxon>
        <taxon>Deinococcales</taxon>
        <taxon>Deinococcaceae</taxon>
        <taxon>Deinococcus</taxon>
    </lineage>
</organism>
<dbReference type="RefSeq" id="WP_189091571.1">
    <property type="nucleotide sequence ID" value="NZ_BMQL01000020.1"/>
</dbReference>
<dbReference type="Gene3D" id="3.40.50.720">
    <property type="entry name" value="NAD(P)-binding Rossmann-like Domain"/>
    <property type="match status" value="1"/>
</dbReference>
<reference evidence="3" key="2">
    <citation type="submission" date="2020-09" db="EMBL/GenBank/DDBJ databases">
        <authorList>
            <person name="Sun Q."/>
            <person name="Ohkuma M."/>
        </authorList>
    </citation>
    <scope>NUCLEOTIDE SEQUENCE</scope>
    <source>
        <strain evidence="3">JCM 31311</strain>
    </source>
</reference>
<dbReference type="SUPFAM" id="SSF69572">
    <property type="entry name" value="Activating enzymes of the ubiquitin-like proteins"/>
    <property type="match status" value="1"/>
</dbReference>
<evidence type="ECO:0000259" key="2">
    <source>
        <dbReference type="Pfam" id="PF00899"/>
    </source>
</evidence>
<keyword evidence="3" id="KW-0808">Transferase</keyword>
<comment type="caution">
    <text evidence="3">The sequence shown here is derived from an EMBL/GenBank/DDBJ whole genome shotgun (WGS) entry which is preliminary data.</text>
</comment>
<dbReference type="Proteomes" id="UP000603865">
    <property type="component" value="Unassembled WGS sequence"/>
</dbReference>
<feature type="domain" description="THIF-type NAD/FAD binding fold" evidence="2">
    <location>
        <begin position="16"/>
        <end position="151"/>
    </location>
</feature>
<name>A0A918FAX4_9DEIO</name>
<dbReference type="NCBIfam" id="TIGR03736">
    <property type="entry name" value="PRTRC_ThiF"/>
    <property type="match status" value="1"/>
</dbReference>
<dbReference type="Pfam" id="PF00899">
    <property type="entry name" value="ThiF"/>
    <property type="match status" value="1"/>
</dbReference>
<dbReference type="EMBL" id="BMQL01000020">
    <property type="protein sequence ID" value="GGR17327.1"/>
    <property type="molecule type" value="Genomic_DNA"/>
</dbReference>
<dbReference type="GO" id="GO:0008641">
    <property type="term" value="F:ubiquitin-like modifier activating enzyme activity"/>
    <property type="evidence" value="ECO:0007669"/>
    <property type="project" value="InterPro"/>
</dbReference>
<sequence length="274" mass="29331">MHHTHALKFSPRQLINVVLVGVGGTGSALLTYLTDIHKCLQALDGAGLHVTVFDGAAVSSTNVIRQNYSPAEIGRNKAVSLVGRVNATLGTAWIARPSSCTLKDLAALNPHILITCTDTKVSRRTLGEFRVPYWLDTGNSDFTGQVVLSEPGLGLSTPHLPTPLETHAAHLKGNQEAAASCSALEALQRQDLMINRQVALQATALLWRLLRDGHTSTRGAYIDTSTGTVLPLLVEPHMVKPNVVSVGLMPPEPPSPPTPAPRRTRRKPTPEVPA</sequence>
<feature type="region of interest" description="Disordered" evidence="1">
    <location>
        <begin position="246"/>
        <end position="274"/>
    </location>
</feature>
<feature type="compositionally biased region" description="Pro residues" evidence="1">
    <location>
        <begin position="250"/>
        <end position="260"/>
    </location>
</feature>
<evidence type="ECO:0000313" key="4">
    <source>
        <dbReference type="Proteomes" id="UP000603865"/>
    </source>
</evidence>
<reference evidence="3" key="1">
    <citation type="journal article" date="2014" name="Int. J. Syst. Evol. Microbiol.">
        <title>Complete genome sequence of Corynebacterium casei LMG S-19264T (=DSM 44701T), isolated from a smear-ripened cheese.</title>
        <authorList>
            <consortium name="US DOE Joint Genome Institute (JGI-PGF)"/>
            <person name="Walter F."/>
            <person name="Albersmeier A."/>
            <person name="Kalinowski J."/>
            <person name="Ruckert C."/>
        </authorList>
    </citation>
    <scope>NUCLEOTIDE SEQUENCE</scope>
    <source>
        <strain evidence="3">JCM 31311</strain>
    </source>
</reference>
<gene>
    <name evidence="3" type="ORF">GCM10008957_32460</name>
</gene>
<keyword evidence="4" id="KW-1185">Reference proteome</keyword>
<dbReference type="InterPro" id="IPR022500">
    <property type="entry name" value="PRTRC_ThiF"/>
</dbReference>
<dbReference type="AlphaFoldDB" id="A0A918FAX4"/>
<evidence type="ECO:0000313" key="3">
    <source>
        <dbReference type="EMBL" id="GGR17327.1"/>
    </source>
</evidence>
<keyword evidence="3" id="KW-0548">Nucleotidyltransferase</keyword>
<protein>
    <submittedName>
        <fullName evidence="3">Thiazole biosynthesis adenylyltransferase ThiF</fullName>
    </submittedName>
</protein>
<dbReference type="InterPro" id="IPR035985">
    <property type="entry name" value="Ubiquitin-activating_enz"/>
</dbReference>
<dbReference type="GO" id="GO:0016779">
    <property type="term" value="F:nucleotidyltransferase activity"/>
    <property type="evidence" value="ECO:0007669"/>
    <property type="project" value="UniProtKB-KW"/>
</dbReference>